<dbReference type="SUPFAM" id="SSF52540">
    <property type="entry name" value="P-loop containing nucleoside triphosphate hydrolases"/>
    <property type="match status" value="1"/>
</dbReference>
<dbReference type="GO" id="GO:0005743">
    <property type="term" value="C:mitochondrial inner membrane"/>
    <property type="evidence" value="ECO:0007669"/>
    <property type="project" value="UniProtKB-SubCell"/>
</dbReference>
<evidence type="ECO:0000256" key="11">
    <source>
        <dbReference type="ARBA" id="ARBA00048778"/>
    </source>
</evidence>
<keyword evidence="5" id="KW-0999">Mitochondrion inner membrane</keyword>
<reference evidence="17 18" key="1">
    <citation type="journal article" date="2018" name="Nat. Ecol. Evol.">
        <title>Pezizomycetes genomes reveal the molecular basis of ectomycorrhizal truffle lifestyle.</title>
        <authorList>
            <person name="Murat C."/>
            <person name="Payen T."/>
            <person name="Noel B."/>
            <person name="Kuo A."/>
            <person name="Morin E."/>
            <person name="Chen J."/>
            <person name="Kohler A."/>
            <person name="Krizsan K."/>
            <person name="Balestrini R."/>
            <person name="Da Silva C."/>
            <person name="Montanini B."/>
            <person name="Hainaut M."/>
            <person name="Levati E."/>
            <person name="Barry K.W."/>
            <person name="Belfiori B."/>
            <person name="Cichocki N."/>
            <person name="Clum A."/>
            <person name="Dockter R.B."/>
            <person name="Fauchery L."/>
            <person name="Guy J."/>
            <person name="Iotti M."/>
            <person name="Le Tacon F."/>
            <person name="Lindquist E.A."/>
            <person name="Lipzen A."/>
            <person name="Malagnac F."/>
            <person name="Mello A."/>
            <person name="Molinier V."/>
            <person name="Miyauchi S."/>
            <person name="Poulain J."/>
            <person name="Riccioni C."/>
            <person name="Rubini A."/>
            <person name="Sitrit Y."/>
            <person name="Splivallo R."/>
            <person name="Traeger S."/>
            <person name="Wang M."/>
            <person name="Zifcakova L."/>
            <person name="Wipf D."/>
            <person name="Zambonelli A."/>
            <person name="Paolocci F."/>
            <person name="Nowrousian M."/>
            <person name="Ottonello S."/>
            <person name="Baldrian P."/>
            <person name="Spatafora J.W."/>
            <person name="Henrissat B."/>
            <person name="Nagy L.G."/>
            <person name="Aury J.M."/>
            <person name="Wincker P."/>
            <person name="Grigoriev I.V."/>
            <person name="Bonfante P."/>
            <person name="Martin F.M."/>
        </authorList>
    </citation>
    <scope>NUCLEOTIDE SEQUENCE [LARGE SCALE GENOMIC DNA]</scope>
    <source>
        <strain evidence="17 18">ATCC MYA-4762</strain>
    </source>
</reference>
<evidence type="ECO:0000256" key="14">
    <source>
        <dbReference type="SAM" id="Phobius"/>
    </source>
</evidence>
<gene>
    <name evidence="17" type="ORF">L211DRAFT_776368</name>
</gene>
<evidence type="ECO:0000256" key="4">
    <source>
        <dbReference type="ARBA" id="ARBA00022741"/>
    </source>
</evidence>
<evidence type="ECO:0000256" key="13">
    <source>
        <dbReference type="SAM" id="MobiDB-lite"/>
    </source>
</evidence>
<evidence type="ECO:0000259" key="16">
    <source>
        <dbReference type="SMART" id="SM01024"/>
    </source>
</evidence>
<feature type="domain" description="BCS1 N-terminal" evidence="16">
    <location>
        <begin position="46"/>
        <end position="237"/>
    </location>
</feature>
<keyword evidence="10 14" id="KW-0472">Membrane</keyword>
<evidence type="ECO:0000256" key="3">
    <source>
        <dbReference type="ARBA" id="ARBA00022692"/>
    </source>
</evidence>
<evidence type="ECO:0000256" key="10">
    <source>
        <dbReference type="ARBA" id="ARBA00023136"/>
    </source>
</evidence>
<accession>A0A3N4M7W7</accession>
<evidence type="ECO:0000256" key="6">
    <source>
        <dbReference type="ARBA" id="ARBA00022801"/>
    </source>
</evidence>
<dbReference type="AlphaFoldDB" id="A0A3N4M7W7"/>
<keyword evidence="7 12" id="KW-0067">ATP-binding</keyword>
<keyword evidence="3 14" id="KW-0812">Transmembrane</keyword>
<dbReference type="Proteomes" id="UP000267821">
    <property type="component" value="Unassembled WGS sequence"/>
</dbReference>
<dbReference type="OrthoDB" id="10251412at2759"/>
<feature type="region of interest" description="Disordered" evidence="13">
    <location>
        <begin position="485"/>
        <end position="553"/>
    </location>
</feature>
<dbReference type="InterPro" id="IPR014851">
    <property type="entry name" value="BCS1_N"/>
</dbReference>
<evidence type="ECO:0000313" key="17">
    <source>
        <dbReference type="EMBL" id="RPB29639.1"/>
    </source>
</evidence>
<dbReference type="InParanoid" id="A0A3N4M7W7"/>
<organism evidence="17 18">
    <name type="scientific">Terfezia boudieri ATCC MYA-4762</name>
    <dbReference type="NCBI Taxonomy" id="1051890"/>
    <lineage>
        <taxon>Eukaryota</taxon>
        <taxon>Fungi</taxon>
        <taxon>Dikarya</taxon>
        <taxon>Ascomycota</taxon>
        <taxon>Pezizomycotina</taxon>
        <taxon>Pezizomycetes</taxon>
        <taxon>Pezizales</taxon>
        <taxon>Pezizaceae</taxon>
        <taxon>Terfezia</taxon>
    </lineage>
</organism>
<keyword evidence="18" id="KW-1185">Reference proteome</keyword>
<keyword evidence="4 12" id="KW-0547">Nucleotide-binding</keyword>
<dbReference type="Gene3D" id="3.40.50.300">
    <property type="entry name" value="P-loop containing nucleotide triphosphate hydrolases"/>
    <property type="match status" value="1"/>
</dbReference>
<dbReference type="InterPro" id="IPR003593">
    <property type="entry name" value="AAA+_ATPase"/>
</dbReference>
<evidence type="ECO:0000256" key="7">
    <source>
        <dbReference type="ARBA" id="ARBA00022840"/>
    </source>
</evidence>
<dbReference type="GO" id="GO:0016887">
    <property type="term" value="F:ATP hydrolysis activity"/>
    <property type="evidence" value="ECO:0007669"/>
    <property type="project" value="InterPro"/>
</dbReference>
<evidence type="ECO:0000259" key="15">
    <source>
        <dbReference type="SMART" id="SM00382"/>
    </source>
</evidence>
<evidence type="ECO:0000256" key="1">
    <source>
        <dbReference type="ARBA" id="ARBA00004434"/>
    </source>
</evidence>
<proteinExistence type="inferred from homology"/>
<dbReference type="InterPro" id="IPR003960">
    <property type="entry name" value="ATPase_AAA_CS"/>
</dbReference>
<dbReference type="EMBL" id="ML121527">
    <property type="protein sequence ID" value="RPB29639.1"/>
    <property type="molecule type" value="Genomic_DNA"/>
</dbReference>
<dbReference type="Pfam" id="PF08740">
    <property type="entry name" value="BCS1_N"/>
    <property type="match status" value="1"/>
</dbReference>
<protein>
    <submittedName>
        <fullName evidence="17">P-loop containing nucleoside triphosphate hydrolase protein</fullName>
    </submittedName>
</protein>
<keyword evidence="6 17" id="KW-0378">Hydrolase</keyword>
<feature type="transmembrane region" description="Helical" evidence="14">
    <location>
        <begin position="32"/>
        <end position="54"/>
    </location>
</feature>
<name>A0A3N4M7W7_9PEZI</name>
<evidence type="ECO:0000313" key="18">
    <source>
        <dbReference type="Proteomes" id="UP000267821"/>
    </source>
</evidence>
<dbReference type="SMART" id="SM01024">
    <property type="entry name" value="BCS1_N"/>
    <property type="match status" value="1"/>
</dbReference>
<dbReference type="InterPro" id="IPR057495">
    <property type="entry name" value="AAA_lid_BCS1"/>
</dbReference>
<evidence type="ECO:0000256" key="2">
    <source>
        <dbReference type="ARBA" id="ARBA00007448"/>
    </source>
</evidence>
<feature type="compositionally biased region" description="Basic and acidic residues" evidence="13">
    <location>
        <begin position="543"/>
        <end position="553"/>
    </location>
</feature>
<feature type="domain" description="AAA+ ATPase" evidence="15">
    <location>
        <begin position="270"/>
        <end position="398"/>
    </location>
</feature>
<dbReference type="PROSITE" id="PS00674">
    <property type="entry name" value="AAA"/>
    <property type="match status" value="1"/>
</dbReference>
<evidence type="ECO:0000256" key="12">
    <source>
        <dbReference type="RuleBase" id="RU003651"/>
    </source>
</evidence>
<dbReference type="SMART" id="SM00382">
    <property type="entry name" value="AAA"/>
    <property type="match status" value="1"/>
</dbReference>
<keyword evidence="8 14" id="KW-1133">Transmembrane helix</keyword>
<dbReference type="STRING" id="1051890.A0A3N4M7W7"/>
<feature type="compositionally biased region" description="Basic and acidic residues" evidence="13">
    <location>
        <begin position="485"/>
        <end position="520"/>
    </location>
</feature>
<dbReference type="Pfam" id="PF25426">
    <property type="entry name" value="AAA_lid_BCS1"/>
    <property type="match status" value="1"/>
</dbReference>
<evidence type="ECO:0000256" key="9">
    <source>
        <dbReference type="ARBA" id="ARBA00023128"/>
    </source>
</evidence>
<comment type="similarity">
    <text evidence="2">Belongs to the AAA ATPase family. BCS1 subfamily.</text>
</comment>
<dbReference type="InterPro" id="IPR003959">
    <property type="entry name" value="ATPase_AAA_core"/>
</dbReference>
<dbReference type="GO" id="GO:0005524">
    <property type="term" value="F:ATP binding"/>
    <property type="evidence" value="ECO:0007669"/>
    <property type="project" value="UniProtKB-KW"/>
</dbReference>
<comment type="subcellular location">
    <subcellularLocation>
        <location evidence="1">Mitochondrion inner membrane</location>
        <topology evidence="1">Single-pass membrane protein</topology>
    </subcellularLocation>
</comment>
<sequence>MTGVFLGTLSLTTIYSKILEYAGPRLMSTLGLDINFLVTLTVLCFAIFTSAIYFRDGVKSLLYDYYSCTVKVVSQDPLFSALMTFLEEEGAFNMSKVESQQSQIGEQDTEVKEKGWGQKMKAGLKQSNKIKYAPAPSCEDFFYYKPTGTTITIIREEIPNSQSSWWNPRPKQQVQLTVYGKDPTPLKMLFEEVVERQNNKDHGRTAVYKARQGSEGGATGAEWIRCFTKPVRSLDTVILDEKQKEEISEDLKEFLLPATNKWYSNRGLPYRRGYLLYGPPGTGKTSLSVALAGKFGLSVYALSLSVAWMNDDTLALLFSSLPKNCIVLLEDIDACGNNNSNTKAGVQVSFSGLLNAIDGVASKEGRALIMTTNHRERLDEALIRPGRVDLQIKFAHADKKIIHGLFRAIYEVNESDKRILKFPNDFPDDDEIADLANVFAEKVPEHIFSPAEVQGFLLRHKKNPRRAAAEVVAWAEQELLEKKERERKEKEKEEKEQEEKERGERKERRKRAKEEREKRAKREKRRKEGKASSDDTDTEDEKEEAKKEDDKRVVYSLINEDSANIVVNGINEKMVGGVAKDVVKVNGSA</sequence>
<dbReference type="Pfam" id="PF00004">
    <property type="entry name" value="AAA"/>
    <property type="match status" value="1"/>
</dbReference>
<keyword evidence="9" id="KW-0496">Mitochondrion</keyword>
<comment type="catalytic activity">
    <reaction evidence="11">
        <text>ATP + H2O = ADP + phosphate + H(+)</text>
        <dbReference type="Rhea" id="RHEA:13065"/>
        <dbReference type="ChEBI" id="CHEBI:15377"/>
        <dbReference type="ChEBI" id="CHEBI:15378"/>
        <dbReference type="ChEBI" id="CHEBI:30616"/>
        <dbReference type="ChEBI" id="CHEBI:43474"/>
        <dbReference type="ChEBI" id="CHEBI:456216"/>
    </reaction>
    <physiologicalReaction direction="left-to-right" evidence="11">
        <dbReference type="Rhea" id="RHEA:13066"/>
    </physiologicalReaction>
</comment>
<evidence type="ECO:0000256" key="5">
    <source>
        <dbReference type="ARBA" id="ARBA00022792"/>
    </source>
</evidence>
<dbReference type="InterPro" id="IPR027417">
    <property type="entry name" value="P-loop_NTPase"/>
</dbReference>
<dbReference type="PANTHER" id="PTHR23070">
    <property type="entry name" value="BCS1 AAA-TYPE ATPASE"/>
    <property type="match status" value="1"/>
</dbReference>
<evidence type="ECO:0000256" key="8">
    <source>
        <dbReference type="ARBA" id="ARBA00022989"/>
    </source>
</evidence>
<dbReference type="InterPro" id="IPR050747">
    <property type="entry name" value="Mitochondrial_chaperone_BCS1"/>
</dbReference>